<comment type="caution">
    <text evidence="1">The sequence shown here is derived from an EMBL/GenBank/DDBJ whole genome shotgun (WGS) entry which is preliminary data.</text>
</comment>
<organism evidence="1 2">
    <name type="scientific">Candidatus Kuenenbacteria bacterium GW2011_GWA2_42_15</name>
    <dbReference type="NCBI Taxonomy" id="1618677"/>
    <lineage>
        <taxon>Bacteria</taxon>
        <taxon>Candidatus Kueneniibacteriota</taxon>
    </lineage>
</organism>
<name>A0A0G1BYI2_9BACT</name>
<sequence length="42" mass="4586">MLWGTTTAGIISLPDKYYFGPEVGGVEPHTLIGVPFTYQVMV</sequence>
<protein>
    <submittedName>
        <fullName evidence="1">Uncharacterized protein</fullName>
    </submittedName>
</protein>
<accession>A0A0G1BYI2</accession>
<gene>
    <name evidence="1" type="ORF">UV02_C0013G0013</name>
</gene>
<dbReference type="EMBL" id="LCCW01000013">
    <property type="protein sequence ID" value="KKS42473.1"/>
    <property type="molecule type" value="Genomic_DNA"/>
</dbReference>
<proteinExistence type="predicted"/>
<dbReference type="Proteomes" id="UP000034516">
    <property type="component" value="Unassembled WGS sequence"/>
</dbReference>
<evidence type="ECO:0000313" key="1">
    <source>
        <dbReference type="EMBL" id="KKS42473.1"/>
    </source>
</evidence>
<reference evidence="1 2" key="1">
    <citation type="journal article" date="2015" name="Nature">
        <title>rRNA introns, odd ribosomes, and small enigmatic genomes across a large radiation of phyla.</title>
        <authorList>
            <person name="Brown C.T."/>
            <person name="Hug L.A."/>
            <person name="Thomas B.C."/>
            <person name="Sharon I."/>
            <person name="Castelle C.J."/>
            <person name="Singh A."/>
            <person name="Wilkins M.J."/>
            <person name="Williams K.H."/>
            <person name="Banfield J.F."/>
        </authorList>
    </citation>
    <scope>NUCLEOTIDE SEQUENCE [LARGE SCALE GENOMIC DNA]</scope>
</reference>
<dbReference type="AlphaFoldDB" id="A0A0G1BYI2"/>
<evidence type="ECO:0000313" key="2">
    <source>
        <dbReference type="Proteomes" id="UP000034516"/>
    </source>
</evidence>